<dbReference type="RefSeq" id="WP_029092882.1">
    <property type="nucleotide sequence ID" value="NZ_CAADJA010000002.1"/>
</dbReference>
<evidence type="ECO:0000313" key="6">
    <source>
        <dbReference type="Proteomes" id="UP000373449"/>
    </source>
</evidence>
<feature type="region of interest" description="Disordered" evidence="1">
    <location>
        <begin position="87"/>
        <end position="114"/>
    </location>
</feature>
<keyword evidence="2" id="KW-0732">Signal</keyword>
<organism evidence="3 5">
    <name type="scientific">Budvicia aquatica</name>
    <dbReference type="NCBI Taxonomy" id="82979"/>
    <lineage>
        <taxon>Bacteria</taxon>
        <taxon>Pseudomonadati</taxon>
        <taxon>Pseudomonadota</taxon>
        <taxon>Gammaproteobacteria</taxon>
        <taxon>Enterobacterales</taxon>
        <taxon>Budviciaceae</taxon>
        <taxon>Budvicia</taxon>
    </lineage>
</organism>
<sequence length="114" mass="12114">MKKILALSIAAFFASASFATYALESTCDAVKADIAQKIINNGVPESGFELSLIPEAQAEQAEGKIVGSCDNGTQRVIYVRHANVDSAGTATHQASETPKVEDTEHPELQPQPVQ</sequence>
<dbReference type="STRING" id="1111728.GCA_000427805_00249"/>
<dbReference type="InterPro" id="IPR010595">
    <property type="entry name" value="DUF1161"/>
</dbReference>
<accession>A0A2C6DPR2</accession>
<feature type="compositionally biased region" description="Basic and acidic residues" evidence="1">
    <location>
        <begin position="98"/>
        <end position="107"/>
    </location>
</feature>
<feature type="chain" id="PRO_5044065416" evidence="2">
    <location>
        <begin position="23"/>
        <end position="114"/>
    </location>
</feature>
<dbReference type="OrthoDB" id="6183281at2"/>
<evidence type="ECO:0000313" key="5">
    <source>
        <dbReference type="Proteomes" id="UP000224974"/>
    </source>
</evidence>
<dbReference type="Proteomes" id="UP000373449">
    <property type="component" value="Unassembled WGS sequence"/>
</dbReference>
<name>A0A2C6DPR2_9GAMM</name>
<reference evidence="3" key="2">
    <citation type="submission" date="2017-09" db="EMBL/GenBank/DDBJ databases">
        <title>FDA dAtabase for Regulatory Grade micrObial Sequences (FDA-ARGOS): Supporting development and validation of Infectious Disease Dx tests.</title>
        <authorList>
            <person name="Minogue T."/>
            <person name="Wolcott M."/>
            <person name="Wasieloski L."/>
            <person name="Aguilar W."/>
            <person name="Moore D."/>
            <person name="Tallon L.J."/>
            <person name="Sadzewicz L."/>
            <person name="Ott S."/>
            <person name="Zhao X."/>
            <person name="Nagaraj S."/>
            <person name="Vavikolanu K."/>
            <person name="Aluvathingal J."/>
            <person name="Nadendla S."/>
            <person name="Sichtig H."/>
        </authorList>
    </citation>
    <scope>NUCLEOTIDE SEQUENCE</scope>
    <source>
        <strain evidence="3">FDAARGOS_387</strain>
    </source>
</reference>
<reference evidence="5" key="1">
    <citation type="submission" date="2017-09" db="EMBL/GenBank/DDBJ databases">
        <title>FDA dAtabase for Regulatory Grade micrObial Sequences (FDA-ARGOS): Supporting development and validation of Infectious Disease Dx tests.</title>
        <authorList>
            <person name="Minogue T."/>
            <person name="Wolcott M."/>
            <person name="Wasieloski L."/>
            <person name="Aguilar W."/>
            <person name="Moore D."/>
            <person name="Tallon L."/>
            <person name="Sadzewicz L."/>
            <person name="Ott S."/>
            <person name="Zhao X."/>
            <person name="Nagaraj S."/>
            <person name="Vavikolanu K."/>
            <person name="Aluvathingal J."/>
            <person name="Nadendla S."/>
            <person name="Sichtig H."/>
        </authorList>
    </citation>
    <scope>NUCLEOTIDE SEQUENCE [LARGE SCALE GENOMIC DNA]</scope>
    <source>
        <strain evidence="5">FDAARGOS_387</strain>
    </source>
</reference>
<dbReference type="AlphaFoldDB" id="A0A2C6DPR2"/>
<dbReference type="EMBL" id="CAADJA010000002">
    <property type="protein sequence ID" value="VFS50245.1"/>
    <property type="molecule type" value="Genomic_DNA"/>
</dbReference>
<evidence type="ECO:0000313" key="4">
    <source>
        <dbReference type="EMBL" id="VFS50245.1"/>
    </source>
</evidence>
<keyword evidence="5" id="KW-1185">Reference proteome</keyword>
<gene>
    <name evidence="4" type="primary">ynfD</name>
    <name evidence="3" type="ORF">CRN84_15730</name>
    <name evidence="4" type="ORF">NCTC12282_04407</name>
</gene>
<evidence type="ECO:0000256" key="1">
    <source>
        <dbReference type="SAM" id="MobiDB-lite"/>
    </source>
</evidence>
<dbReference type="EMBL" id="PDDX01000001">
    <property type="protein sequence ID" value="PHI30683.1"/>
    <property type="molecule type" value="Genomic_DNA"/>
</dbReference>
<dbReference type="Pfam" id="PF06649">
    <property type="entry name" value="DUF1161"/>
    <property type="match status" value="1"/>
</dbReference>
<evidence type="ECO:0000256" key="2">
    <source>
        <dbReference type="SAM" id="SignalP"/>
    </source>
</evidence>
<dbReference type="Proteomes" id="UP000224974">
    <property type="component" value="Unassembled WGS sequence"/>
</dbReference>
<reference evidence="4 6" key="3">
    <citation type="submission" date="2019-03" db="EMBL/GenBank/DDBJ databases">
        <authorList>
            <consortium name="Pathogen Informatics"/>
        </authorList>
    </citation>
    <scope>NUCLEOTIDE SEQUENCE [LARGE SCALE GENOMIC DNA]</scope>
    <source>
        <strain evidence="4 6">NCTC12282</strain>
    </source>
</reference>
<proteinExistence type="predicted"/>
<protein>
    <submittedName>
        <fullName evidence="3">DUF1161 domain-containing protein</fullName>
    </submittedName>
    <submittedName>
        <fullName evidence="4">Protein of uncharacterized function (DUF1161)</fullName>
    </submittedName>
</protein>
<feature type="signal peptide" evidence="2">
    <location>
        <begin position="1"/>
        <end position="22"/>
    </location>
</feature>
<feature type="compositionally biased region" description="Polar residues" evidence="1">
    <location>
        <begin position="87"/>
        <end position="96"/>
    </location>
</feature>
<evidence type="ECO:0000313" key="3">
    <source>
        <dbReference type="EMBL" id="PHI30683.1"/>
    </source>
</evidence>